<dbReference type="PANTHER" id="PTHR47506">
    <property type="entry name" value="TRANSCRIPTIONAL REGULATORY PROTEIN"/>
    <property type="match status" value="1"/>
</dbReference>
<dbReference type="Gene3D" id="1.10.357.10">
    <property type="entry name" value="Tetracycline Repressor, domain 2"/>
    <property type="match status" value="1"/>
</dbReference>
<proteinExistence type="predicted"/>
<evidence type="ECO:0000256" key="4">
    <source>
        <dbReference type="PROSITE-ProRule" id="PRU00335"/>
    </source>
</evidence>
<evidence type="ECO:0000256" key="2">
    <source>
        <dbReference type="ARBA" id="ARBA00023125"/>
    </source>
</evidence>
<dbReference type="EMBL" id="JACHLL010000002">
    <property type="protein sequence ID" value="MBB6340954.1"/>
    <property type="molecule type" value="Genomic_DNA"/>
</dbReference>
<dbReference type="PRINTS" id="PR00455">
    <property type="entry name" value="HTHTETR"/>
</dbReference>
<keyword evidence="2 4" id="KW-0238">DNA-binding</keyword>
<feature type="domain" description="HTH tetR-type" evidence="5">
    <location>
        <begin position="3"/>
        <end position="63"/>
    </location>
</feature>
<name>A0A7X0ETE4_9PSED</name>
<evidence type="ECO:0000313" key="6">
    <source>
        <dbReference type="EMBL" id="MBB6340954.1"/>
    </source>
</evidence>
<dbReference type="PANTHER" id="PTHR47506:SF1">
    <property type="entry name" value="HTH-TYPE TRANSCRIPTIONAL REGULATOR YJDC"/>
    <property type="match status" value="1"/>
</dbReference>
<gene>
    <name evidence="6" type="ORF">HNP49_001111</name>
</gene>
<dbReference type="PROSITE" id="PS50977">
    <property type="entry name" value="HTH_TETR_2"/>
    <property type="match status" value="1"/>
</dbReference>
<protein>
    <submittedName>
        <fullName evidence="6">AcrR family transcriptional regulator</fullName>
    </submittedName>
</protein>
<evidence type="ECO:0000313" key="7">
    <source>
        <dbReference type="Proteomes" id="UP000557193"/>
    </source>
</evidence>
<keyword evidence="3" id="KW-0804">Transcription</keyword>
<dbReference type="SUPFAM" id="SSF48498">
    <property type="entry name" value="Tetracyclin repressor-like, C-terminal domain"/>
    <property type="match status" value="1"/>
</dbReference>
<evidence type="ECO:0000259" key="5">
    <source>
        <dbReference type="PROSITE" id="PS50977"/>
    </source>
</evidence>
<dbReference type="InterPro" id="IPR001647">
    <property type="entry name" value="HTH_TetR"/>
</dbReference>
<dbReference type="Pfam" id="PF00440">
    <property type="entry name" value="TetR_N"/>
    <property type="match status" value="1"/>
</dbReference>
<feature type="DNA-binding region" description="H-T-H motif" evidence="4">
    <location>
        <begin position="26"/>
        <end position="45"/>
    </location>
</feature>
<sequence>MATSKREQLLDTALQLFYREGYHATGIERILAESGVAKMTLYKHFASKDELMLAALQRRHEQLATLLQAVFAQPPAQALQACFEGLQQWIAAADFCGCPFSHAAAEFQQAEHPLHQQARRHKVLLAELFNGALVQLGVAQPALLAQQLLLLFEGALSLAHVQGPAEQGRQAAAAASVLLVAAGVQLPPSR</sequence>
<dbReference type="Proteomes" id="UP000557193">
    <property type="component" value="Unassembled WGS sequence"/>
</dbReference>
<dbReference type="InterPro" id="IPR036271">
    <property type="entry name" value="Tet_transcr_reg_TetR-rel_C_sf"/>
</dbReference>
<dbReference type="RefSeq" id="WP_184681364.1">
    <property type="nucleotide sequence ID" value="NZ_JACHLL010000002.1"/>
</dbReference>
<dbReference type="GO" id="GO:0003677">
    <property type="term" value="F:DNA binding"/>
    <property type="evidence" value="ECO:0007669"/>
    <property type="project" value="UniProtKB-UniRule"/>
</dbReference>
<dbReference type="InterPro" id="IPR054156">
    <property type="entry name" value="YxaF_TetR_C"/>
</dbReference>
<keyword evidence="7" id="KW-1185">Reference proteome</keyword>
<evidence type="ECO:0000256" key="1">
    <source>
        <dbReference type="ARBA" id="ARBA00023015"/>
    </source>
</evidence>
<dbReference type="Pfam" id="PF21993">
    <property type="entry name" value="TetR_C_13_2"/>
    <property type="match status" value="1"/>
</dbReference>
<accession>A0A7X0ETE4</accession>
<dbReference type="SUPFAM" id="SSF46689">
    <property type="entry name" value="Homeodomain-like"/>
    <property type="match status" value="1"/>
</dbReference>
<comment type="caution">
    <text evidence="6">The sequence shown here is derived from an EMBL/GenBank/DDBJ whole genome shotgun (WGS) entry which is preliminary data.</text>
</comment>
<dbReference type="AlphaFoldDB" id="A0A7X0ETE4"/>
<dbReference type="InterPro" id="IPR009057">
    <property type="entry name" value="Homeodomain-like_sf"/>
</dbReference>
<keyword evidence="1" id="KW-0805">Transcription regulation</keyword>
<evidence type="ECO:0000256" key="3">
    <source>
        <dbReference type="ARBA" id="ARBA00023163"/>
    </source>
</evidence>
<organism evidence="6 7">
    <name type="scientific">Pseudomonas fluvialis</name>
    <dbReference type="NCBI Taxonomy" id="1793966"/>
    <lineage>
        <taxon>Bacteria</taxon>
        <taxon>Pseudomonadati</taxon>
        <taxon>Pseudomonadota</taxon>
        <taxon>Gammaproteobacteria</taxon>
        <taxon>Pseudomonadales</taxon>
        <taxon>Pseudomonadaceae</taxon>
        <taxon>Pseudomonas</taxon>
    </lineage>
</organism>
<reference evidence="6 7" key="1">
    <citation type="submission" date="2020-08" db="EMBL/GenBank/DDBJ databases">
        <title>Functional genomics of gut bacteria from endangered species of beetles.</title>
        <authorList>
            <person name="Carlos-Shanley C."/>
        </authorList>
    </citation>
    <scope>NUCLEOTIDE SEQUENCE [LARGE SCALE GENOMIC DNA]</scope>
    <source>
        <strain evidence="6 7">S00202</strain>
    </source>
</reference>